<evidence type="ECO:0000256" key="1">
    <source>
        <dbReference type="SAM" id="MobiDB-lite"/>
    </source>
</evidence>
<protein>
    <submittedName>
        <fullName evidence="3">Sel1 domain-containing protein repeat-containing protein</fullName>
    </submittedName>
</protein>
<evidence type="ECO:0000313" key="3">
    <source>
        <dbReference type="EMBL" id="CDX49974.1"/>
    </source>
</evidence>
<feature type="region of interest" description="Disordered" evidence="1">
    <location>
        <begin position="26"/>
        <end position="115"/>
    </location>
</feature>
<evidence type="ECO:0000256" key="2">
    <source>
        <dbReference type="SAM" id="SignalP"/>
    </source>
</evidence>
<dbReference type="EMBL" id="CCNE01000003">
    <property type="protein sequence ID" value="CDX49974.1"/>
    <property type="molecule type" value="Genomic_DNA"/>
</dbReference>
<proteinExistence type="predicted"/>
<evidence type="ECO:0000313" key="4">
    <source>
        <dbReference type="Proteomes" id="UP000046122"/>
    </source>
</evidence>
<dbReference type="SUPFAM" id="SSF81901">
    <property type="entry name" value="HCP-like"/>
    <property type="match status" value="1"/>
</dbReference>
<dbReference type="InterPro" id="IPR052748">
    <property type="entry name" value="ISR_Activator"/>
</dbReference>
<feature type="compositionally biased region" description="Polar residues" evidence="1">
    <location>
        <begin position="92"/>
        <end position="109"/>
    </location>
</feature>
<name>A0A090G1F6_MESPL</name>
<keyword evidence="2" id="KW-0732">Signal</keyword>
<dbReference type="PANTHER" id="PTHR45011">
    <property type="entry name" value="DAP3-BINDING CELL DEATH ENHANCER 1"/>
    <property type="match status" value="1"/>
</dbReference>
<dbReference type="Pfam" id="PF08238">
    <property type="entry name" value="Sel1"/>
    <property type="match status" value="6"/>
</dbReference>
<dbReference type="AlphaFoldDB" id="A0A090G1F6"/>
<dbReference type="PANTHER" id="PTHR45011:SF1">
    <property type="entry name" value="DAP3-BINDING CELL DEATH ENHANCER 1"/>
    <property type="match status" value="1"/>
</dbReference>
<feature type="signal peptide" evidence="2">
    <location>
        <begin position="1"/>
        <end position="21"/>
    </location>
</feature>
<dbReference type="Proteomes" id="UP000046122">
    <property type="component" value="Unassembled WGS sequence"/>
</dbReference>
<feature type="compositionally biased region" description="Low complexity" evidence="1">
    <location>
        <begin position="37"/>
        <end position="79"/>
    </location>
</feature>
<sequence>MRLRGPCLVVLAGLLAQAAMAAETVPLPQPRPETNGPDKSAPDAAQPDAAKPDAGTPNTATPNAGTPDTAAPDTGAPDPSRFGAGPHIDKPIQNTLPQPATMTPPSADTVNPDRFGAKQPDAAYGAFQRGLYKTAYNLAMERAKNGDPAAETLVAEILSRGLGVPLNPAEAAKWYALAAEQGVPEAQFQYALMLLDGRYVKKDEKGAFALMQASAEAGNRLAQFNFAQLLVQQDPGDAGLAKAAVYYERAAATGLADAQYAMAQLYANGAGGKPHDDAQARMLLAQAARQNYDTAQIDLATWMIEGRGGGRDLKSGFAWMKRAAQGGNVAAQNRLAKLYMGGIGTDPDLILAGAWYIVARRAGLIDPRMDDFLQGLDDDQTKQALQKANRLP</sequence>
<dbReference type="Gene3D" id="1.25.40.10">
    <property type="entry name" value="Tetratricopeptide repeat domain"/>
    <property type="match status" value="2"/>
</dbReference>
<organism evidence="3 4">
    <name type="scientific">Mesorhizobium plurifarium</name>
    <dbReference type="NCBI Taxonomy" id="69974"/>
    <lineage>
        <taxon>Bacteria</taxon>
        <taxon>Pseudomonadati</taxon>
        <taxon>Pseudomonadota</taxon>
        <taxon>Alphaproteobacteria</taxon>
        <taxon>Hyphomicrobiales</taxon>
        <taxon>Phyllobacteriaceae</taxon>
        <taxon>Mesorhizobium</taxon>
    </lineage>
</organism>
<dbReference type="InterPro" id="IPR006597">
    <property type="entry name" value="Sel1-like"/>
</dbReference>
<accession>A0A090G1F6</accession>
<feature type="chain" id="PRO_5001856396" evidence="2">
    <location>
        <begin position="22"/>
        <end position="392"/>
    </location>
</feature>
<gene>
    <name evidence="3" type="ORF">MPL3365_110079</name>
</gene>
<dbReference type="InterPro" id="IPR011990">
    <property type="entry name" value="TPR-like_helical_dom_sf"/>
</dbReference>
<dbReference type="SMART" id="SM00671">
    <property type="entry name" value="SEL1"/>
    <property type="match status" value="6"/>
</dbReference>
<reference evidence="3 4" key="1">
    <citation type="submission" date="2014-08" db="EMBL/GenBank/DDBJ databases">
        <authorList>
            <person name="Moulin Lionel"/>
        </authorList>
    </citation>
    <scope>NUCLEOTIDE SEQUENCE [LARGE SCALE GENOMIC DNA]</scope>
</reference>